<evidence type="ECO:0000256" key="1">
    <source>
        <dbReference type="ARBA" id="ARBA00001968"/>
    </source>
</evidence>
<comment type="cofactor">
    <cofactor evidence="1">
        <name>a divalent metal cation</name>
        <dbReference type="ChEBI" id="CHEBI:60240"/>
    </cofactor>
</comment>
<dbReference type="Proteomes" id="UP001159405">
    <property type="component" value="Unassembled WGS sequence"/>
</dbReference>
<evidence type="ECO:0000259" key="3">
    <source>
        <dbReference type="Pfam" id="PF13359"/>
    </source>
</evidence>
<accession>A0ABN8QR21</accession>
<gene>
    <name evidence="4" type="ORF">PLOB_00008596</name>
</gene>
<evidence type="ECO:0000256" key="2">
    <source>
        <dbReference type="ARBA" id="ARBA00022723"/>
    </source>
</evidence>
<dbReference type="EMBL" id="CALNXK010000140">
    <property type="protein sequence ID" value="CAH3167329.1"/>
    <property type="molecule type" value="Genomic_DNA"/>
</dbReference>
<name>A0ABN8QR21_9CNID</name>
<evidence type="ECO:0000313" key="5">
    <source>
        <dbReference type="Proteomes" id="UP001159405"/>
    </source>
</evidence>
<reference evidence="4 5" key="1">
    <citation type="submission" date="2022-05" db="EMBL/GenBank/DDBJ databases">
        <authorList>
            <consortium name="Genoscope - CEA"/>
            <person name="William W."/>
        </authorList>
    </citation>
    <scope>NUCLEOTIDE SEQUENCE [LARGE SCALE GENOMIC DNA]</scope>
</reference>
<comment type="caution">
    <text evidence="4">The sequence shown here is derived from an EMBL/GenBank/DDBJ whole genome shotgun (WGS) entry which is preliminary data.</text>
</comment>
<feature type="domain" description="DDE Tnp4" evidence="3">
    <location>
        <begin position="54"/>
        <end position="202"/>
    </location>
</feature>
<dbReference type="InterPro" id="IPR027806">
    <property type="entry name" value="HARBI1_dom"/>
</dbReference>
<keyword evidence="2" id="KW-0479">Metal-binding</keyword>
<evidence type="ECO:0000313" key="4">
    <source>
        <dbReference type="EMBL" id="CAH3167329.1"/>
    </source>
</evidence>
<organism evidence="4 5">
    <name type="scientific">Porites lobata</name>
    <dbReference type="NCBI Taxonomy" id="104759"/>
    <lineage>
        <taxon>Eukaryota</taxon>
        <taxon>Metazoa</taxon>
        <taxon>Cnidaria</taxon>
        <taxon>Anthozoa</taxon>
        <taxon>Hexacorallia</taxon>
        <taxon>Scleractinia</taxon>
        <taxon>Fungiina</taxon>
        <taxon>Poritidae</taxon>
        <taxon>Porites</taxon>
    </lineage>
</organism>
<protein>
    <recommendedName>
        <fullName evidence="3">DDE Tnp4 domain-containing protein</fullName>
    </recommendedName>
</protein>
<keyword evidence="5" id="KW-1185">Reference proteome</keyword>
<dbReference type="Pfam" id="PF13359">
    <property type="entry name" value="DDE_Tnp_4"/>
    <property type="match status" value="1"/>
</dbReference>
<proteinExistence type="predicted"/>
<sequence>MSLISNDGIDYIYDVHGHRITQWNRDLLNPGALQRYAEAISGKGGPLNNCFGFVDGTVRPISRPNERQRIVYNGHKRVHALKFQSFSLPNGLIGNLFGPVEGRKHDAGMLNDSGLLRDLQAMCIYGDLAYPLRVHLQTPFRRVPLTPLMQDYNESMSASRISVEWLFGDVINSSKFLDYKKNLKIGLSSVGKMYVVCALLRNAITCLYGNNTSDYFGIEPPSLEQYFQ</sequence>